<reference evidence="2 3" key="1">
    <citation type="submission" date="2016-06" db="EMBL/GenBank/DDBJ databases">
        <authorList>
            <person name="Kjaerup R.B."/>
            <person name="Dalgaard T.S."/>
            <person name="Juul-Madsen H.R."/>
        </authorList>
    </citation>
    <scope>NUCLEOTIDE SEQUENCE [LARGE SCALE GENOMIC DNA]</scope>
</reference>
<feature type="compositionally biased region" description="Polar residues" evidence="1">
    <location>
        <begin position="144"/>
        <end position="154"/>
    </location>
</feature>
<protein>
    <submittedName>
        <fullName evidence="2">Uncharacterized protein</fullName>
    </submittedName>
</protein>
<sequence length="405" mass="44550">MQRNPSFKLTRPNQLPRNEQSRIESQPIPQLPATDVDGDSSDPAKVHTPAKRPVFKRFKRVSTVVPESRPSQLVTTGLFQTGEIADDFADCESIHAPEPKRWKGSPTVLVEDETADVDLLVSNSSAFPSASESPDIDAVACDSNGKTPAVQTLDPTGLIESSQQKSSFSLSNEPTIADQAESSNAQAQEIAEPQLASIEDDEAAAFDRPGDAKRHQIRDCQRNVCPICQVDWTDPQGKTKKAEVAWRPCTLPGFSSTLYIDEHCHNSWHHTDGKSKNHFGDTVEGAVKFANHKRESTEKGSHAMAREERIRQISDAQGSLSCPTCPEKKAGETVAKWADCNVPGLKTLPGFSFICRPCYQSWYGVSKKADNALVAAKEWCRKRNEQCRRIAETDLMVEEASDSAS</sequence>
<organism evidence="2 3">
    <name type="scientific">Zymoseptoria tritici (strain ST99CH_3D7)</name>
    <dbReference type="NCBI Taxonomy" id="1276538"/>
    <lineage>
        <taxon>Eukaryota</taxon>
        <taxon>Fungi</taxon>
        <taxon>Dikarya</taxon>
        <taxon>Ascomycota</taxon>
        <taxon>Pezizomycotina</taxon>
        <taxon>Dothideomycetes</taxon>
        <taxon>Dothideomycetidae</taxon>
        <taxon>Mycosphaerellales</taxon>
        <taxon>Mycosphaerellaceae</taxon>
        <taxon>Zymoseptoria</taxon>
    </lineage>
</organism>
<evidence type="ECO:0000256" key="1">
    <source>
        <dbReference type="SAM" id="MobiDB-lite"/>
    </source>
</evidence>
<dbReference type="Proteomes" id="UP000215127">
    <property type="component" value="Chromosome 1"/>
</dbReference>
<dbReference type="EMBL" id="LT853692">
    <property type="protein sequence ID" value="SMQ46725.1"/>
    <property type="molecule type" value="Genomic_DNA"/>
</dbReference>
<feature type="compositionally biased region" description="Polar residues" evidence="1">
    <location>
        <begin position="1"/>
        <end position="28"/>
    </location>
</feature>
<evidence type="ECO:0000313" key="3">
    <source>
        <dbReference type="Proteomes" id="UP000215127"/>
    </source>
</evidence>
<name>A0A1X7RH40_ZYMT9</name>
<gene>
    <name evidence="2" type="ORF">ZT3D7_G1871</name>
</gene>
<accession>A0A1X7RH40</accession>
<feature type="compositionally biased region" description="Low complexity" evidence="1">
    <location>
        <begin position="161"/>
        <end position="171"/>
    </location>
</feature>
<feature type="region of interest" description="Disordered" evidence="1">
    <location>
        <begin position="141"/>
        <end position="189"/>
    </location>
</feature>
<proteinExistence type="predicted"/>
<keyword evidence="3" id="KW-1185">Reference proteome</keyword>
<dbReference type="AlphaFoldDB" id="A0A1X7RH40"/>
<evidence type="ECO:0000313" key="2">
    <source>
        <dbReference type="EMBL" id="SMQ46725.1"/>
    </source>
</evidence>
<feature type="region of interest" description="Disordered" evidence="1">
    <location>
        <begin position="1"/>
        <end position="51"/>
    </location>
</feature>